<dbReference type="AlphaFoldDB" id="G7I5P8"/>
<protein>
    <submittedName>
        <fullName evidence="2 3">Uncharacterized protein</fullName>
    </submittedName>
</protein>
<dbReference type="EMBL" id="CM001217">
    <property type="protein sequence ID" value="AES58887.1"/>
    <property type="molecule type" value="Genomic_DNA"/>
</dbReference>
<reference evidence="2 4" key="1">
    <citation type="journal article" date="2011" name="Nature">
        <title>The Medicago genome provides insight into the evolution of rhizobial symbioses.</title>
        <authorList>
            <person name="Young N.D."/>
            <person name="Debelle F."/>
            <person name="Oldroyd G.E."/>
            <person name="Geurts R."/>
            <person name="Cannon S.B."/>
            <person name="Udvardi M.K."/>
            <person name="Benedito V.A."/>
            <person name="Mayer K.F."/>
            <person name="Gouzy J."/>
            <person name="Schoof H."/>
            <person name="Van de Peer Y."/>
            <person name="Proost S."/>
            <person name="Cook D.R."/>
            <person name="Meyers B.C."/>
            <person name="Spannagl M."/>
            <person name="Cheung F."/>
            <person name="De Mita S."/>
            <person name="Krishnakumar V."/>
            <person name="Gundlach H."/>
            <person name="Zhou S."/>
            <person name="Mudge J."/>
            <person name="Bharti A.K."/>
            <person name="Murray J.D."/>
            <person name="Naoumkina M.A."/>
            <person name="Rosen B."/>
            <person name="Silverstein K.A."/>
            <person name="Tang H."/>
            <person name="Rombauts S."/>
            <person name="Zhao P.X."/>
            <person name="Zhou P."/>
            <person name="Barbe V."/>
            <person name="Bardou P."/>
            <person name="Bechner M."/>
            <person name="Bellec A."/>
            <person name="Berger A."/>
            <person name="Berges H."/>
            <person name="Bidwell S."/>
            <person name="Bisseling T."/>
            <person name="Choisne N."/>
            <person name="Couloux A."/>
            <person name="Denny R."/>
            <person name="Deshpande S."/>
            <person name="Dai X."/>
            <person name="Doyle J.J."/>
            <person name="Dudez A.M."/>
            <person name="Farmer A.D."/>
            <person name="Fouteau S."/>
            <person name="Franken C."/>
            <person name="Gibelin C."/>
            <person name="Gish J."/>
            <person name="Goldstein S."/>
            <person name="Gonzalez A.J."/>
            <person name="Green P.J."/>
            <person name="Hallab A."/>
            <person name="Hartog M."/>
            <person name="Hua A."/>
            <person name="Humphray S.J."/>
            <person name="Jeong D.H."/>
            <person name="Jing Y."/>
            <person name="Jocker A."/>
            <person name="Kenton S.M."/>
            <person name="Kim D.J."/>
            <person name="Klee K."/>
            <person name="Lai H."/>
            <person name="Lang C."/>
            <person name="Lin S."/>
            <person name="Macmil S.L."/>
            <person name="Magdelenat G."/>
            <person name="Matthews L."/>
            <person name="McCorrison J."/>
            <person name="Monaghan E.L."/>
            <person name="Mun J.H."/>
            <person name="Najar F.Z."/>
            <person name="Nicholson C."/>
            <person name="Noirot C."/>
            <person name="O'Bleness M."/>
            <person name="Paule C.R."/>
            <person name="Poulain J."/>
            <person name="Prion F."/>
            <person name="Qin B."/>
            <person name="Qu C."/>
            <person name="Retzel E.F."/>
            <person name="Riddle C."/>
            <person name="Sallet E."/>
            <person name="Samain S."/>
            <person name="Samson N."/>
            <person name="Sanders I."/>
            <person name="Saurat O."/>
            <person name="Scarpelli C."/>
            <person name="Schiex T."/>
            <person name="Segurens B."/>
            <person name="Severin A.J."/>
            <person name="Sherrier D.J."/>
            <person name="Shi R."/>
            <person name="Sims S."/>
            <person name="Singer S.R."/>
            <person name="Sinharoy S."/>
            <person name="Sterck L."/>
            <person name="Viollet A."/>
            <person name="Wang B.B."/>
            <person name="Wang K."/>
            <person name="Wang M."/>
            <person name="Wang X."/>
            <person name="Warfsmann J."/>
            <person name="Weissenbach J."/>
            <person name="White D.D."/>
            <person name="White J.D."/>
            <person name="Wiley G.B."/>
            <person name="Wincker P."/>
            <person name="Xing Y."/>
            <person name="Yang L."/>
            <person name="Yao Z."/>
            <person name="Ying F."/>
            <person name="Zhai J."/>
            <person name="Zhou L."/>
            <person name="Zuber A."/>
            <person name="Denarie J."/>
            <person name="Dixon R.A."/>
            <person name="May G.D."/>
            <person name="Schwartz D.C."/>
            <person name="Rogers J."/>
            <person name="Quetier F."/>
            <person name="Town C.D."/>
            <person name="Roe B.A."/>
        </authorList>
    </citation>
    <scope>NUCLEOTIDE SEQUENCE [LARGE SCALE GENOMIC DNA]</scope>
    <source>
        <strain evidence="2">A17</strain>
        <strain evidence="3 4">cv. Jemalong A17</strain>
    </source>
</reference>
<evidence type="ECO:0000313" key="2">
    <source>
        <dbReference type="EMBL" id="AES58887.1"/>
    </source>
</evidence>
<accession>G7I5P8</accession>
<keyword evidence="4" id="KW-1185">Reference proteome</keyword>
<feature type="compositionally biased region" description="Basic residues" evidence="1">
    <location>
        <begin position="1"/>
        <end position="18"/>
    </location>
</feature>
<feature type="region of interest" description="Disordered" evidence="1">
    <location>
        <begin position="1"/>
        <end position="23"/>
    </location>
</feature>
<evidence type="ECO:0000256" key="1">
    <source>
        <dbReference type="SAM" id="MobiDB-lite"/>
    </source>
</evidence>
<proteinExistence type="predicted"/>
<gene>
    <name evidence="2" type="ordered locus">MTR_1g009430</name>
</gene>
<dbReference type="HOGENOM" id="CLU_2124714_0_0_1"/>
<dbReference type="Proteomes" id="UP000002051">
    <property type="component" value="Unassembled WGS sequence"/>
</dbReference>
<evidence type="ECO:0000313" key="4">
    <source>
        <dbReference type="Proteomes" id="UP000002051"/>
    </source>
</evidence>
<evidence type="ECO:0000313" key="3">
    <source>
        <dbReference type="EnsemblPlants" id="AES58887"/>
    </source>
</evidence>
<reference evidence="3" key="3">
    <citation type="submission" date="2015-04" db="UniProtKB">
        <authorList>
            <consortium name="EnsemblPlants"/>
        </authorList>
    </citation>
    <scope>IDENTIFICATION</scope>
    <source>
        <strain evidence="3">cv. Jemalong A17</strain>
    </source>
</reference>
<name>G7I5P8_MEDTR</name>
<sequence>MLPKKHLSGSEKRKKKKKRNEELIKSQQGALDKFVFKKVDTQENVPNDVNGHGLTFVEVRRGEWWIDGFATVLASDFNVQFQSLGSILMKIFLAWFGVERIGKTAAFVVEAFGS</sequence>
<dbReference type="EnsemblPlants" id="AES58887">
    <property type="protein sequence ID" value="AES58887"/>
    <property type="gene ID" value="MTR_1g009430"/>
</dbReference>
<organism evidence="2 4">
    <name type="scientific">Medicago truncatula</name>
    <name type="common">Barrel medic</name>
    <name type="synonym">Medicago tribuloides</name>
    <dbReference type="NCBI Taxonomy" id="3880"/>
    <lineage>
        <taxon>Eukaryota</taxon>
        <taxon>Viridiplantae</taxon>
        <taxon>Streptophyta</taxon>
        <taxon>Embryophyta</taxon>
        <taxon>Tracheophyta</taxon>
        <taxon>Spermatophyta</taxon>
        <taxon>Magnoliopsida</taxon>
        <taxon>eudicotyledons</taxon>
        <taxon>Gunneridae</taxon>
        <taxon>Pentapetalae</taxon>
        <taxon>rosids</taxon>
        <taxon>fabids</taxon>
        <taxon>Fabales</taxon>
        <taxon>Fabaceae</taxon>
        <taxon>Papilionoideae</taxon>
        <taxon>50 kb inversion clade</taxon>
        <taxon>NPAAA clade</taxon>
        <taxon>Hologalegina</taxon>
        <taxon>IRL clade</taxon>
        <taxon>Trifolieae</taxon>
        <taxon>Medicago</taxon>
    </lineage>
</organism>
<reference evidence="2 4" key="2">
    <citation type="journal article" date="2014" name="BMC Genomics">
        <title>An improved genome release (version Mt4.0) for the model legume Medicago truncatula.</title>
        <authorList>
            <person name="Tang H."/>
            <person name="Krishnakumar V."/>
            <person name="Bidwell S."/>
            <person name="Rosen B."/>
            <person name="Chan A."/>
            <person name="Zhou S."/>
            <person name="Gentzbittel L."/>
            <person name="Childs K.L."/>
            <person name="Yandell M."/>
            <person name="Gundlach H."/>
            <person name="Mayer K.F."/>
            <person name="Schwartz D.C."/>
            <person name="Town C.D."/>
        </authorList>
    </citation>
    <scope>GENOME REANNOTATION</scope>
    <source>
        <strain evidence="3 4">cv. Jemalong A17</strain>
    </source>
</reference>
<dbReference type="PaxDb" id="3880-AES58887"/>